<keyword evidence="3" id="KW-1185">Reference proteome</keyword>
<name>A0A8S4FPT8_PLUXY</name>
<organism evidence="2 3">
    <name type="scientific">Plutella xylostella</name>
    <name type="common">Diamondback moth</name>
    <name type="synonym">Plutella maculipennis</name>
    <dbReference type="NCBI Taxonomy" id="51655"/>
    <lineage>
        <taxon>Eukaryota</taxon>
        <taxon>Metazoa</taxon>
        <taxon>Ecdysozoa</taxon>
        <taxon>Arthropoda</taxon>
        <taxon>Hexapoda</taxon>
        <taxon>Insecta</taxon>
        <taxon>Pterygota</taxon>
        <taxon>Neoptera</taxon>
        <taxon>Endopterygota</taxon>
        <taxon>Lepidoptera</taxon>
        <taxon>Glossata</taxon>
        <taxon>Ditrysia</taxon>
        <taxon>Yponomeutoidea</taxon>
        <taxon>Plutellidae</taxon>
        <taxon>Plutella</taxon>
    </lineage>
</organism>
<protein>
    <submittedName>
        <fullName evidence="2">(diamondback moth) hypothetical protein</fullName>
    </submittedName>
</protein>
<gene>
    <name evidence="2" type="ORF">PLXY2_LOCUS9897</name>
</gene>
<keyword evidence="1" id="KW-0812">Transmembrane</keyword>
<evidence type="ECO:0000313" key="3">
    <source>
        <dbReference type="Proteomes" id="UP000653454"/>
    </source>
</evidence>
<accession>A0A8S4FPT8</accession>
<keyword evidence="1" id="KW-1133">Transmembrane helix</keyword>
<sequence length="184" mass="20219">MAVWQPPGESGGVRGSSVDYVAALLLAAMAAVLLAAVGYQCAATWRWIMGRTRRDSEESNCDSLSRQAAIRISHSLPDLQTEPLKPEYVQEHKDPAKKQVLRQTTLPIVPTRHQTFQRQLSHRLDLPSIQFSICSLERADSSIGLIKHKLACVGVHQPALGQRGGLGPKPFLHWKETRAPAVGT</sequence>
<dbReference type="AlphaFoldDB" id="A0A8S4FPT8"/>
<dbReference type="EMBL" id="CAJHNJ030000041">
    <property type="protein sequence ID" value="CAG9130333.1"/>
    <property type="molecule type" value="Genomic_DNA"/>
</dbReference>
<proteinExistence type="predicted"/>
<keyword evidence="1" id="KW-0472">Membrane</keyword>
<reference evidence="2" key="1">
    <citation type="submission" date="2020-11" db="EMBL/GenBank/DDBJ databases">
        <authorList>
            <person name="Whiteford S."/>
        </authorList>
    </citation>
    <scope>NUCLEOTIDE SEQUENCE</scope>
</reference>
<comment type="caution">
    <text evidence="2">The sequence shown here is derived from an EMBL/GenBank/DDBJ whole genome shotgun (WGS) entry which is preliminary data.</text>
</comment>
<evidence type="ECO:0000256" key="1">
    <source>
        <dbReference type="SAM" id="Phobius"/>
    </source>
</evidence>
<feature type="transmembrane region" description="Helical" evidence="1">
    <location>
        <begin position="20"/>
        <end position="45"/>
    </location>
</feature>
<evidence type="ECO:0000313" key="2">
    <source>
        <dbReference type="EMBL" id="CAG9130333.1"/>
    </source>
</evidence>
<dbReference type="Proteomes" id="UP000653454">
    <property type="component" value="Unassembled WGS sequence"/>
</dbReference>